<dbReference type="PANTHER" id="PTHR42749">
    <property type="entry name" value="CELL SHAPE-DETERMINING PROTEIN MREB"/>
    <property type="match status" value="1"/>
</dbReference>
<evidence type="ECO:0000313" key="3">
    <source>
        <dbReference type="EMBL" id="SMQ55717.1"/>
    </source>
</evidence>
<dbReference type="InterPro" id="IPR043129">
    <property type="entry name" value="ATPase_NBD"/>
</dbReference>
<dbReference type="Pfam" id="PF00012">
    <property type="entry name" value="HSP70"/>
    <property type="match status" value="1"/>
</dbReference>
<dbReference type="GO" id="GO:0140662">
    <property type="term" value="F:ATP-dependent protein folding chaperone"/>
    <property type="evidence" value="ECO:0007669"/>
    <property type="project" value="InterPro"/>
</dbReference>
<gene>
    <name evidence="3" type="ORF">ZT3D7_G10872</name>
</gene>
<name>A0A1X7S909_ZYMT9</name>
<organism evidence="3 4">
    <name type="scientific">Zymoseptoria tritici (strain ST99CH_3D7)</name>
    <dbReference type="NCBI Taxonomy" id="1276538"/>
    <lineage>
        <taxon>Eukaryota</taxon>
        <taxon>Fungi</taxon>
        <taxon>Dikarya</taxon>
        <taxon>Ascomycota</taxon>
        <taxon>Pezizomycotina</taxon>
        <taxon>Dothideomycetes</taxon>
        <taxon>Dothideomycetidae</taxon>
        <taxon>Mycosphaerellales</taxon>
        <taxon>Mycosphaerellaceae</taxon>
        <taxon>Zymoseptoria</taxon>
    </lineage>
</organism>
<evidence type="ECO:0000313" key="4">
    <source>
        <dbReference type="Proteomes" id="UP000215127"/>
    </source>
</evidence>
<accession>A0A1X7S909</accession>
<dbReference type="EMBL" id="LT853703">
    <property type="protein sequence ID" value="SMQ55717.1"/>
    <property type="molecule type" value="Genomic_DNA"/>
</dbReference>
<protein>
    <submittedName>
        <fullName evidence="3">Uncharacterized protein</fullName>
    </submittedName>
</protein>
<dbReference type="Gene3D" id="3.30.420.40">
    <property type="match status" value="2"/>
</dbReference>
<dbReference type="Gene3D" id="3.90.640.10">
    <property type="entry name" value="Actin, Chain A, domain 4"/>
    <property type="match status" value="1"/>
</dbReference>
<proteinExistence type="predicted"/>
<dbReference type="Proteomes" id="UP000215127">
    <property type="component" value="Chromosome 12"/>
</dbReference>
<reference evidence="3 4" key="1">
    <citation type="submission" date="2016-06" db="EMBL/GenBank/DDBJ databases">
        <authorList>
            <person name="Kjaerup R.B."/>
            <person name="Dalgaard T.S."/>
            <person name="Juul-Madsen H.R."/>
        </authorList>
    </citation>
    <scope>NUCLEOTIDE SEQUENCE [LARGE SCALE GENOMIC DNA]</scope>
</reference>
<sequence length="657" mass="72827">MADADVTMPDADQKPVATSLGIDYGTSSDKIAFQLALHGVFDKTVKLLVFDGGETELPASVAWYDGEFFCGFELQRMIRNEEIPVQNVIQCLKMAIHEEAEDVPLEHRSSQSKHTLAQLNASGKTLQETLNAHMIAIIAIAEIALRKSPYFRLLEIDTETVEIEFSARLSVPQQWTIAGRKMMSDAAAAAGIENIPLASEPQCSLAALLDAASKVEFGLELCKLKQGSKIIVNDLGCGTSDVVLYELMDDMGIHSRLEAKTKSAGNQYGSQEINEIVYQVILDEIKKAGKTLEDICGRMGITLSDFRWHALAGIEETKMQYPGKKLYSVSIPRSNGTLKHFDFDQSVMEGAQNAVIQEILALNQHVLAREGLPDVKPDAVVTVGGHASSKSLRQAFLDYYNPKGIDVFGPHDFSKANCLTLVATGALSDRYPQIAAQALPTNKYAFAFLLDQKYNRADHTDCQKIMTRYGKEYRTMDYDKVIKTVRTESNRVSETRIYYAPDRIVNVIRKGETKVLEEEGWRQQYDVPSDDDPDIHARFVYMTGNLKSGAPARDNSVEKIGELREGVFALAKVTARVSKDLLRQKGVPLCEISGVKGLHFSFEATMKVKYEGEKEITVGWEIHTPKGIIFVAGGQSVWDGKRSLLVGDQDHVDTTQQ</sequence>
<dbReference type="GO" id="GO:0005524">
    <property type="term" value="F:ATP binding"/>
    <property type="evidence" value="ECO:0007669"/>
    <property type="project" value="UniProtKB-KW"/>
</dbReference>
<dbReference type="AlphaFoldDB" id="A0A1X7S909"/>
<dbReference type="PANTHER" id="PTHR42749:SF1">
    <property type="entry name" value="CELL SHAPE-DETERMINING PROTEIN MREB"/>
    <property type="match status" value="1"/>
</dbReference>
<dbReference type="InterPro" id="IPR013126">
    <property type="entry name" value="Hsp_70_fam"/>
</dbReference>
<keyword evidence="2" id="KW-0067">ATP-binding</keyword>
<dbReference type="SUPFAM" id="SSF53067">
    <property type="entry name" value="Actin-like ATPase domain"/>
    <property type="match status" value="2"/>
</dbReference>
<dbReference type="STRING" id="1276538.A0A1X7S909"/>
<keyword evidence="1" id="KW-0547">Nucleotide-binding</keyword>
<dbReference type="CDD" id="cd10170">
    <property type="entry name" value="ASKHA_NBD_HSP70"/>
    <property type="match status" value="1"/>
</dbReference>
<evidence type="ECO:0000256" key="2">
    <source>
        <dbReference type="ARBA" id="ARBA00022840"/>
    </source>
</evidence>
<evidence type="ECO:0000256" key="1">
    <source>
        <dbReference type="ARBA" id="ARBA00022741"/>
    </source>
</evidence>
<keyword evidence="4" id="KW-1185">Reference proteome</keyword>